<evidence type="ECO:0000256" key="4">
    <source>
        <dbReference type="ARBA" id="ARBA00023136"/>
    </source>
</evidence>
<comment type="caution">
    <text evidence="8">The sequence shown here is derived from an EMBL/GenBank/DDBJ whole genome shotgun (WGS) entry which is preliminary data.</text>
</comment>
<gene>
    <name evidence="8" type="ORF">HK097_011551</name>
</gene>
<keyword evidence="6" id="KW-0175">Coiled coil</keyword>
<comment type="function">
    <text evidence="5">Mitochondrial protein required for adaptation of miochondrial dynamics to metabolic changes. Regulates mitochondrial morphology at steady state and mediates AMPK-dependent stress-induced mitochondrial fragmentation via the control of OPA1 levels.</text>
</comment>
<protein>
    <submittedName>
        <fullName evidence="8">Uncharacterized protein</fullName>
    </submittedName>
</protein>
<evidence type="ECO:0000313" key="8">
    <source>
        <dbReference type="EMBL" id="KAJ3047408.1"/>
    </source>
</evidence>
<evidence type="ECO:0000256" key="6">
    <source>
        <dbReference type="SAM" id="Coils"/>
    </source>
</evidence>
<dbReference type="PANTHER" id="PTHR14215">
    <property type="entry name" value="PROTEIN OF UNKNOWN FUNCTION DUF729"/>
    <property type="match status" value="1"/>
</dbReference>
<keyword evidence="3" id="KW-0496">Mitochondrion</keyword>
<name>A0AAD5S660_9FUNG</name>
<keyword evidence="4" id="KW-0472">Membrane</keyword>
<evidence type="ECO:0000256" key="2">
    <source>
        <dbReference type="ARBA" id="ARBA00022787"/>
    </source>
</evidence>
<dbReference type="EMBL" id="JADGJD010000966">
    <property type="protein sequence ID" value="KAJ3047408.1"/>
    <property type="molecule type" value="Genomic_DNA"/>
</dbReference>
<dbReference type="InterPro" id="IPR007972">
    <property type="entry name" value="Mtfr1"/>
</dbReference>
<dbReference type="Proteomes" id="UP001212841">
    <property type="component" value="Unassembled WGS sequence"/>
</dbReference>
<evidence type="ECO:0000313" key="9">
    <source>
        <dbReference type="Proteomes" id="UP001212841"/>
    </source>
</evidence>
<comment type="subcellular location">
    <subcellularLocation>
        <location evidence="1">Mitochondrion outer membrane</location>
        <topology evidence="1">Peripheral membrane protein</topology>
        <orientation evidence="1">Cytoplasmic side</orientation>
    </subcellularLocation>
</comment>
<dbReference type="PANTHER" id="PTHR14215:SF3">
    <property type="entry name" value="MITOCHONDRIAL FISSION REGULATOR 1-LIKE"/>
    <property type="match status" value="1"/>
</dbReference>
<accession>A0AAD5S660</accession>
<evidence type="ECO:0000256" key="1">
    <source>
        <dbReference type="ARBA" id="ARBA00004570"/>
    </source>
</evidence>
<dbReference type="GO" id="GO:0009060">
    <property type="term" value="P:aerobic respiration"/>
    <property type="evidence" value="ECO:0007669"/>
    <property type="project" value="TreeGrafter"/>
</dbReference>
<dbReference type="GO" id="GO:0000266">
    <property type="term" value="P:mitochondrial fission"/>
    <property type="evidence" value="ECO:0007669"/>
    <property type="project" value="TreeGrafter"/>
</dbReference>
<keyword evidence="9" id="KW-1185">Reference proteome</keyword>
<feature type="coiled-coil region" evidence="6">
    <location>
        <begin position="139"/>
        <end position="177"/>
    </location>
</feature>
<keyword evidence="2" id="KW-1000">Mitochondrion outer membrane</keyword>
<evidence type="ECO:0000256" key="5">
    <source>
        <dbReference type="ARBA" id="ARBA00044937"/>
    </source>
</evidence>
<reference evidence="8" key="1">
    <citation type="submission" date="2020-05" db="EMBL/GenBank/DDBJ databases">
        <title>Phylogenomic resolution of chytrid fungi.</title>
        <authorList>
            <person name="Stajich J.E."/>
            <person name="Amses K."/>
            <person name="Simmons R."/>
            <person name="Seto K."/>
            <person name="Myers J."/>
            <person name="Bonds A."/>
            <person name="Quandt C.A."/>
            <person name="Barry K."/>
            <person name="Liu P."/>
            <person name="Grigoriev I."/>
            <person name="Longcore J.E."/>
            <person name="James T.Y."/>
        </authorList>
    </citation>
    <scope>NUCLEOTIDE SEQUENCE</scope>
    <source>
        <strain evidence="8">JEL0318</strain>
    </source>
</reference>
<evidence type="ECO:0000256" key="7">
    <source>
        <dbReference type="SAM" id="MobiDB-lite"/>
    </source>
</evidence>
<dbReference type="GO" id="GO:0005741">
    <property type="term" value="C:mitochondrial outer membrane"/>
    <property type="evidence" value="ECO:0007669"/>
    <property type="project" value="UniProtKB-SubCell"/>
</dbReference>
<evidence type="ECO:0000256" key="3">
    <source>
        <dbReference type="ARBA" id="ARBA00023128"/>
    </source>
</evidence>
<organism evidence="8 9">
    <name type="scientific">Rhizophlyctis rosea</name>
    <dbReference type="NCBI Taxonomy" id="64517"/>
    <lineage>
        <taxon>Eukaryota</taxon>
        <taxon>Fungi</taxon>
        <taxon>Fungi incertae sedis</taxon>
        <taxon>Chytridiomycota</taxon>
        <taxon>Chytridiomycota incertae sedis</taxon>
        <taxon>Chytridiomycetes</taxon>
        <taxon>Rhizophlyctidales</taxon>
        <taxon>Rhizophlyctidaceae</taxon>
        <taxon>Rhizophlyctis</taxon>
    </lineage>
</organism>
<proteinExistence type="predicted"/>
<feature type="compositionally biased region" description="Basic and acidic residues" evidence="7">
    <location>
        <begin position="237"/>
        <end position="248"/>
    </location>
</feature>
<sequence length="286" mass="31998">MRPIIPASSPAAEGDSVGFSSQALTLYQKKPSLFSRITGTFSSVTNAVLDKVPAVAAVFKDEKYFLKSKAHRNRSLGAIEKPRKTISFDKRRSSFSVPLDEFTAQMQPVEAPSTPVSVLPPAWFPSSSPVAHSPDSDRISFLERRLVELEAQREEDKETANKKVAELEAKLDATLKRKVPESPKLPGMAAVLEEMKSHKLRKVIRSPGGTAERSKLKRPMHAEDYFADALRKKFRKANSDDESSRNDTEWEESTDEICSKSDTVRRTLFKEHGRAGTRIIPRELTN</sequence>
<feature type="region of interest" description="Disordered" evidence="7">
    <location>
        <begin position="200"/>
        <end position="220"/>
    </location>
</feature>
<dbReference type="AlphaFoldDB" id="A0AAD5S660"/>
<feature type="region of interest" description="Disordered" evidence="7">
    <location>
        <begin position="235"/>
        <end position="257"/>
    </location>
</feature>